<keyword evidence="2" id="KW-1185">Reference proteome</keyword>
<dbReference type="Proteomes" id="UP001152531">
    <property type="component" value="Unassembled WGS sequence"/>
</dbReference>
<proteinExistence type="predicted"/>
<dbReference type="EMBL" id="CALSDN010000004">
    <property type="protein sequence ID" value="CAH6720699.1"/>
    <property type="molecule type" value="Genomic_DNA"/>
</dbReference>
<accession>A0ACA9Y8C9</accession>
<protein>
    <submittedName>
        <fullName evidence="1">Alpha-soluble NSF attachment protein</fullName>
    </submittedName>
</protein>
<gene>
    <name evidence="1" type="ORF">CLIB1444_04S05930</name>
</gene>
<sequence>MDPKQIINEAEKLLKPQSGLMSFFSGGSQSYRSEEATDLYIQAANQYRLMKDFDNAGKQFVKAANIQKSLKNHNDVANNLVEAYKCFKDVSPHEAIDSLSQAIHIFLTQNGQFRRAANFTLDLGELYEGINDLPNAIKSYEQAGDYFITDNAEALSNKAFLKCADLSALSGDYNKSVELYDNIIKKSVGNSLSKWNLKDYFLKSILCILCLGDSIEASKKLNYFLSEDPSFESTREYRLINDVLESIQQGNIDMFTDKVYEYDQFSKLDKLKTQLLLKIKNSVVEPEDDDLL</sequence>
<evidence type="ECO:0000313" key="2">
    <source>
        <dbReference type="Proteomes" id="UP001152531"/>
    </source>
</evidence>
<reference evidence="1" key="1">
    <citation type="submission" date="2022-06" db="EMBL/GenBank/DDBJ databases">
        <authorList>
            <person name="Legras J.-L."/>
            <person name="Devillers H."/>
            <person name="Grondin C."/>
        </authorList>
    </citation>
    <scope>NUCLEOTIDE SEQUENCE</scope>
    <source>
        <strain evidence="1">CLIB 1444</strain>
    </source>
</reference>
<comment type="caution">
    <text evidence="1">The sequence shown here is derived from an EMBL/GenBank/DDBJ whole genome shotgun (WGS) entry which is preliminary data.</text>
</comment>
<evidence type="ECO:0000313" key="1">
    <source>
        <dbReference type="EMBL" id="CAH6720699.1"/>
    </source>
</evidence>
<name>A0ACA9Y8C9_9ASCO</name>
<organism evidence="1 2">
    <name type="scientific">[Candida] jaroonii</name>
    <dbReference type="NCBI Taxonomy" id="467808"/>
    <lineage>
        <taxon>Eukaryota</taxon>
        <taxon>Fungi</taxon>
        <taxon>Dikarya</taxon>
        <taxon>Ascomycota</taxon>
        <taxon>Saccharomycotina</taxon>
        <taxon>Pichiomycetes</taxon>
        <taxon>Debaryomycetaceae</taxon>
        <taxon>Yamadazyma</taxon>
    </lineage>
</organism>